<dbReference type="HAMAP" id="MF_01074">
    <property type="entry name" value="LarC"/>
    <property type="match status" value="1"/>
</dbReference>
<organism evidence="2">
    <name type="scientific">hydrothermal vent metagenome</name>
    <dbReference type="NCBI Taxonomy" id="652676"/>
    <lineage>
        <taxon>unclassified sequences</taxon>
        <taxon>metagenomes</taxon>
        <taxon>ecological metagenomes</taxon>
    </lineage>
</organism>
<dbReference type="PANTHER" id="PTHR36566">
    <property type="entry name" value="NICKEL INSERTION PROTEIN-RELATED"/>
    <property type="match status" value="1"/>
</dbReference>
<evidence type="ECO:0000313" key="2">
    <source>
        <dbReference type="EMBL" id="VAX39204.1"/>
    </source>
</evidence>
<dbReference type="InterPro" id="IPR002822">
    <property type="entry name" value="Ni_insertion"/>
</dbReference>
<keyword evidence="1" id="KW-0533">Nickel</keyword>
<dbReference type="Pfam" id="PF01969">
    <property type="entry name" value="Ni_insertion"/>
    <property type="match status" value="1"/>
</dbReference>
<name>A0A3B1DSR6_9ZZZZ</name>
<gene>
    <name evidence="2" type="ORF">MNBD_PLANCTO02-1859</name>
</gene>
<evidence type="ECO:0008006" key="3">
    <source>
        <dbReference type="Google" id="ProtNLM"/>
    </source>
</evidence>
<dbReference type="PANTHER" id="PTHR36566:SF1">
    <property type="entry name" value="PYRIDINIUM-3,5-BISTHIOCARBOXYLIC ACID MONONUCLEOTIDE NICKEL INSERTION PROTEIN"/>
    <property type="match status" value="1"/>
</dbReference>
<proteinExistence type="inferred from homology"/>
<dbReference type="EMBL" id="UOGL01000313">
    <property type="protein sequence ID" value="VAX39204.1"/>
    <property type="molecule type" value="Genomic_DNA"/>
</dbReference>
<protein>
    <recommendedName>
        <fullName evidence="3">Nickel insertion protein</fullName>
    </recommendedName>
</protein>
<reference evidence="2" key="1">
    <citation type="submission" date="2018-06" db="EMBL/GenBank/DDBJ databases">
        <authorList>
            <person name="Zhirakovskaya E."/>
        </authorList>
    </citation>
    <scope>NUCLEOTIDE SEQUENCE</scope>
</reference>
<dbReference type="AlphaFoldDB" id="A0A3B1DSR6"/>
<dbReference type="Gene3D" id="3.30.70.1380">
    <property type="entry name" value="Transcriptional regulatory protein pf0864 domain like"/>
    <property type="match status" value="1"/>
</dbReference>
<sequence length="398" mass="43567">MKIAYFDCACGISGDMTLAALIDSGADVDCIRKGIDSLNLPDVELQVDVILKGCFRATQIKVHHPEQHAHRHLRDIFQLIDAASAITQSQKELSKRLFQAVAEAEASVHGTTLEKVHFHEVGAIDSIVDIVGVAIAFDLLKIDKVVCSKIPTGRGEIRIDHGVCTIPAPGTAELLKGIPLVDVPIEAELTTPTGAAFVKVLVDQFAPLPAMTIASVGYGAGTYDFPDRANLLRIFLGETDSQGETDSVVMLETNLDDVSGEVIGFTKQKLFDAGALDVYTTPIQMKKDRPGVILSLICHPADADQMESILFQETNTFGIRKRTIERSIRSRQSHTVQTDWGTVTGKMGWRQGEATIFVPEFESCAQLAKEHQTTLHEIYRAAERNFDNTTVSTKPFKH</sequence>
<dbReference type="NCBIfam" id="TIGR00299">
    <property type="entry name" value="nickel pincer cofactor biosynthesis protein LarC"/>
    <property type="match status" value="1"/>
</dbReference>
<accession>A0A3B1DSR6</accession>
<evidence type="ECO:0000256" key="1">
    <source>
        <dbReference type="ARBA" id="ARBA00022596"/>
    </source>
</evidence>